<dbReference type="PANTHER" id="PTHR23055">
    <property type="entry name" value="CALCIUM BINDING PROTEINS"/>
    <property type="match status" value="1"/>
</dbReference>
<keyword evidence="4" id="KW-0677">Repeat</keyword>
<dbReference type="SUPFAM" id="SSF47473">
    <property type="entry name" value="EF-hand"/>
    <property type="match status" value="1"/>
</dbReference>
<dbReference type="CDD" id="cd00051">
    <property type="entry name" value="EFh"/>
    <property type="match status" value="1"/>
</dbReference>
<keyword evidence="6" id="KW-0449">Lipoprotein</keyword>
<evidence type="ECO:0000256" key="5">
    <source>
        <dbReference type="ARBA" id="ARBA00022837"/>
    </source>
</evidence>
<dbReference type="AlphaFoldDB" id="A0A6B2LQV0"/>
<dbReference type="PRINTS" id="PR00450">
    <property type="entry name" value="RECOVERIN"/>
</dbReference>
<evidence type="ECO:0000256" key="4">
    <source>
        <dbReference type="ARBA" id="ARBA00022737"/>
    </source>
</evidence>
<reference evidence="8" key="1">
    <citation type="journal article" date="2020" name="J. Eukaryot. Microbiol.">
        <title>De novo Sequencing, Assembly and Annotation of the Transcriptome for the Free-Living Testate Amoeba Arcella intermedia.</title>
        <authorList>
            <person name="Ribeiro G.M."/>
            <person name="Porfirio-Sousa A.L."/>
            <person name="Maurer-Alcala X.X."/>
            <person name="Katz L.A."/>
            <person name="Lahr D.J.G."/>
        </authorList>
    </citation>
    <scope>NUCLEOTIDE SEQUENCE</scope>
</reference>
<evidence type="ECO:0000256" key="6">
    <source>
        <dbReference type="ARBA" id="ARBA00023288"/>
    </source>
</evidence>
<evidence type="ECO:0000313" key="8">
    <source>
        <dbReference type="EMBL" id="NDV39091.1"/>
    </source>
</evidence>
<dbReference type="Pfam" id="PF00036">
    <property type="entry name" value="EF-hand_1"/>
    <property type="match status" value="1"/>
</dbReference>
<keyword evidence="3" id="KW-0479">Metal-binding</keyword>
<name>A0A6B2LQV0_9EUKA</name>
<proteinExistence type="inferred from homology"/>
<comment type="similarity">
    <text evidence="1">Belongs to the recoverin family.</text>
</comment>
<keyword evidence="5" id="KW-0106">Calcium</keyword>
<evidence type="ECO:0000256" key="3">
    <source>
        <dbReference type="ARBA" id="ARBA00022723"/>
    </source>
</evidence>
<dbReference type="Gene3D" id="1.10.238.10">
    <property type="entry name" value="EF-hand"/>
    <property type="match status" value="1"/>
</dbReference>
<feature type="domain" description="EF-hand" evidence="7">
    <location>
        <begin position="48"/>
        <end position="83"/>
    </location>
</feature>
<dbReference type="InterPro" id="IPR011992">
    <property type="entry name" value="EF-hand-dom_pair"/>
</dbReference>
<sequence length="138" mass="15590">MTLWSSRGLAGGRTARWRSGSSTCLINNDGHVNFEEFVSGLAIFKSGSTEEKLKFSFRLYDVDGDGFIQKKELLEMLRASLLENCTLNLSSSQLERILVTSTRSPSRSELKSCFCWPPLERIRIQRIPPTWAGWTLGN</sequence>
<dbReference type="GO" id="GO:0005509">
    <property type="term" value="F:calcium ion binding"/>
    <property type="evidence" value="ECO:0007669"/>
    <property type="project" value="InterPro"/>
</dbReference>
<dbReference type="PROSITE" id="PS50222">
    <property type="entry name" value="EF_HAND_2"/>
    <property type="match status" value="1"/>
</dbReference>
<accession>A0A6B2LQV0</accession>
<protein>
    <recommendedName>
        <fullName evidence="7">EF-hand domain-containing protein</fullName>
    </recommendedName>
</protein>
<dbReference type="PROSITE" id="PS00018">
    <property type="entry name" value="EF_HAND_1"/>
    <property type="match status" value="1"/>
</dbReference>
<evidence type="ECO:0000256" key="2">
    <source>
        <dbReference type="ARBA" id="ARBA00022707"/>
    </source>
</evidence>
<evidence type="ECO:0000256" key="1">
    <source>
        <dbReference type="ARBA" id="ARBA00006049"/>
    </source>
</evidence>
<dbReference type="PANTHER" id="PTHR23055:SF178">
    <property type="entry name" value="NEUROCALCIN HOMOLOG"/>
    <property type="match status" value="1"/>
</dbReference>
<dbReference type="SMART" id="SM00054">
    <property type="entry name" value="EFh"/>
    <property type="match status" value="1"/>
</dbReference>
<keyword evidence="2" id="KW-0519">Myristate</keyword>
<dbReference type="InterPro" id="IPR002048">
    <property type="entry name" value="EF_hand_dom"/>
</dbReference>
<dbReference type="InterPro" id="IPR028846">
    <property type="entry name" value="Recoverin"/>
</dbReference>
<dbReference type="InterPro" id="IPR018247">
    <property type="entry name" value="EF_Hand_1_Ca_BS"/>
</dbReference>
<organism evidence="8">
    <name type="scientific">Arcella intermedia</name>
    <dbReference type="NCBI Taxonomy" id="1963864"/>
    <lineage>
        <taxon>Eukaryota</taxon>
        <taxon>Amoebozoa</taxon>
        <taxon>Tubulinea</taxon>
        <taxon>Elardia</taxon>
        <taxon>Arcellinida</taxon>
        <taxon>Sphaerothecina</taxon>
        <taxon>Arcellidae</taxon>
        <taxon>Arcella</taxon>
    </lineage>
</organism>
<dbReference type="EMBL" id="GIBP01010122">
    <property type="protein sequence ID" value="NDV39091.1"/>
    <property type="molecule type" value="Transcribed_RNA"/>
</dbReference>
<evidence type="ECO:0000259" key="7">
    <source>
        <dbReference type="PROSITE" id="PS50222"/>
    </source>
</evidence>